<organism evidence="3 4">
    <name type="scientific">Microlunatus panaciterrae</name>
    <dbReference type="NCBI Taxonomy" id="400768"/>
    <lineage>
        <taxon>Bacteria</taxon>
        <taxon>Bacillati</taxon>
        <taxon>Actinomycetota</taxon>
        <taxon>Actinomycetes</taxon>
        <taxon>Propionibacteriales</taxon>
        <taxon>Propionibacteriaceae</taxon>
        <taxon>Microlunatus</taxon>
    </lineage>
</organism>
<accession>A0ABS2RM25</accession>
<evidence type="ECO:0000313" key="3">
    <source>
        <dbReference type="EMBL" id="MBM7799231.1"/>
    </source>
</evidence>
<evidence type="ECO:0000313" key="4">
    <source>
        <dbReference type="Proteomes" id="UP000704762"/>
    </source>
</evidence>
<evidence type="ECO:0000256" key="2">
    <source>
        <dbReference type="SAM" id="Phobius"/>
    </source>
</evidence>
<feature type="compositionally biased region" description="Low complexity" evidence="1">
    <location>
        <begin position="103"/>
        <end position="139"/>
    </location>
</feature>
<dbReference type="RefSeq" id="WP_204917847.1">
    <property type="nucleotide sequence ID" value="NZ_BAAAQP010000001.1"/>
</dbReference>
<proteinExistence type="predicted"/>
<protein>
    <recommendedName>
        <fullName evidence="5">Lipopolysaccharide assembly protein A domain-containing protein</fullName>
    </recommendedName>
</protein>
<feature type="region of interest" description="Disordered" evidence="1">
    <location>
        <begin position="80"/>
        <end position="165"/>
    </location>
</feature>
<reference evidence="3 4" key="1">
    <citation type="submission" date="2021-01" db="EMBL/GenBank/DDBJ databases">
        <title>Sequencing the genomes of 1000 actinobacteria strains.</title>
        <authorList>
            <person name="Klenk H.-P."/>
        </authorList>
    </citation>
    <scope>NUCLEOTIDE SEQUENCE [LARGE SCALE GENOMIC DNA]</scope>
    <source>
        <strain evidence="3 4">DSM 18662</strain>
    </source>
</reference>
<evidence type="ECO:0000256" key="1">
    <source>
        <dbReference type="SAM" id="MobiDB-lite"/>
    </source>
</evidence>
<keyword evidence="4" id="KW-1185">Reference proteome</keyword>
<comment type="caution">
    <text evidence="3">The sequence shown here is derived from an EMBL/GenBank/DDBJ whole genome shotgun (WGS) entry which is preliminary data.</text>
</comment>
<feature type="transmembrane region" description="Helical" evidence="2">
    <location>
        <begin position="41"/>
        <end position="61"/>
    </location>
</feature>
<sequence>MIPIAIVLLLIVIVFTIAVVVSNPGVQNLSIFGANIPVNDAGLYLTGAGAMLVLVLALALLRTGLRRANTKRKEIRALVAAASANPRPAAERTATAGRPSMQPASTESASTESASTPPRSTTPETTAKSSPPQQPESSSLDLESTTAERPDAAPSSRQADEPTER</sequence>
<keyword evidence="2" id="KW-0472">Membrane</keyword>
<name>A0ABS2RM25_9ACTN</name>
<keyword evidence="2" id="KW-0812">Transmembrane</keyword>
<dbReference type="EMBL" id="JAFBCF010000001">
    <property type="protein sequence ID" value="MBM7799231.1"/>
    <property type="molecule type" value="Genomic_DNA"/>
</dbReference>
<evidence type="ECO:0008006" key="5">
    <source>
        <dbReference type="Google" id="ProtNLM"/>
    </source>
</evidence>
<dbReference type="Proteomes" id="UP000704762">
    <property type="component" value="Unassembled WGS sequence"/>
</dbReference>
<gene>
    <name evidence="3" type="ORF">JOE57_002152</name>
</gene>
<keyword evidence="2" id="KW-1133">Transmembrane helix</keyword>